<dbReference type="PANTHER" id="PTHR30619:SF1">
    <property type="entry name" value="RECOMBINATION PROTEIN 2"/>
    <property type="match status" value="1"/>
</dbReference>
<comment type="caution">
    <text evidence="8">The sequence shown here is derived from an EMBL/GenBank/DDBJ whole genome shotgun (WGS) entry which is preliminary data.</text>
</comment>
<keyword evidence="2" id="KW-1003">Cell membrane</keyword>
<feature type="domain" description="ComEC/Rec2-related protein" evidence="7">
    <location>
        <begin position="2"/>
        <end position="249"/>
    </location>
</feature>
<reference evidence="8" key="1">
    <citation type="journal article" date="2020" name="mSystems">
        <title>Genome- and Community-Level Interaction Insights into Carbon Utilization and Element Cycling Functions of Hydrothermarchaeota in Hydrothermal Sediment.</title>
        <authorList>
            <person name="Zhou Z."/>
            <person name="Liu Y."/>
            <person name="Xu W."/>
            <person name="Pan J."/>
            <person name="Luo Z.H."/>
            <person name="Li M."/>
        </authorList>
    </citation>
    <scope>NUCLEOTIDE SEQUENCE [LARGE SCALE GENOMIC DNA]</scope>
    <source>
        <strain evidence="8">SpSt-1233</strain>
    </source>
</reference>
<dbReference type="InterPro" id="IPR004477">
    <property type="entry name" value="ComEC_N"/>
</dbReference>
<sequence length="419" mass="44433">EEWRRTGTAHYLALSGLHIGLIAVPLFGILTLAGARGVLRDLAAIFVLSFYAAVAGRPGSLLRALSMISVLRVSRLAGIRTGPGNCVLAGAFLVCIFDPFSLSDMGFLLSFNAAAGVALLGVPACRWFQRRLARVRGSRLVRIPLVAVLMSVCVQAAMLPLSVRLFGSAPLAGPLLSVVMALPVTLLLYGGFVYVLAGHLLPFIAVPVLNIISDLASGIVSAGARLPAACLLMRDFDAGLYITGLLIIAAVSRVPVRKMALLSAGLSLSLLSFMPLFSGSWKANDREIRFPASSAVLYGGDGGVLVLERRISSRTESFLSREVRLKGVRRLKTVIILRPGGRFASCGSTLVREFAPESIMISPWDTAETSAGPVPVPVKHDTLMEARGIRLSVKAPKVLPGRGCRAGREEAALCISPLD</sequence>
<dbReference type="InterPro" id="IPR052159">
    <property type="entry name" value="Competence_DNA_uptake"/>
</dbReference>
<feature type="transmembrane region" description="Helical" evidence="6">
    <location>
        <begin position="175"/>
        <end position="196"/>
    </location>
</feature>
<comment type="subcellular location">
    <subcellularLocation>
        <location evidence="1">Cell membrane</location>
        <topology evidence="1">Multi-pass membrane protein</topology>
    </subcellularLocation>
</comment>
<feature type="transmembrane region" description="Helical" evidence="6">
    <location>
        <begin position="77"/>
        <end position="100"/>
    </location>
</feature>
<evidence type="ECO:0000256" key="6">
    <source>
        <dbReference type="SAM" id="Phobius"/>
    </source>
</evidence>
<dbReference type="Proteomes" id="UP000886069">
    <property type="component" value="Unassembled WGS sequence"/>
</dbReference>
<gene>
    <name evidence="8" type="ORF">ENO08_03695</name>
</gene>
<organism evidence="8">
    <name type="scientific">Eiseniibacteriota bacterium</name>
    <dbReference type="NCBI Taxonomy" id="2212470"/>
    <lineage>
        <taxon>Bacteria</taxon>
        <taxon>Candidatus Eiseniibacteriota</taxon>
    </lineage>
</organism>
<evidence type="ECO:0000256" key="1">
    <source>
        <dbReference type="ARBA" id="ARBA00004651"/>
    </source>
</evidence>
<dbReference type="GO" id="GO:0005886">
    <property type="term" value="C:plasma membrane"/>
    <property type="evidence" value="ECO:0007669"/>
    <property type="project" value="UniProtKB-SubCell"/>
</dbReference>
<feature type="transmembrane region" description="Helical" evidence="6">
    <location>
        <begin position="12"/>
        <end position="32"/>
    </location>
</feature>
<feature type="transmembrane region" description="Helical" evidence="6">
    <location>
        <begin position="203"/>
        <end position="226"/>
    </location>
</feature>
<feature type="transmembrane region" description="Helical" evidence="6">
    <location>
        <begin position="38"/>
        <end position="56"/>
    </location>
</feature>
<feature type="transmembrane region" description="Helical" evidence="6">
    <location>
        <begin position="106"/>
        <end position="128"/>
    </location>
</feature>
<dbReference type="NCBIfam" id="TIGR00360">
    <property type="entry name" value="ComEC_N-term"/>
    <property type="match status" value="1"/>
</dbReference>
<dbReference type="EMBL" id="DSEC01000258">
    <property type="protein sequence ID" value="HER43543.1"/>
    <property type="molecule type" value="Genomic_DNA"/>
</dbReference>
<protein>
    <submittedName>
        <fullName evidence="8">ComEC/Rec2 family competence protein</fullName>
    </submittedName>
</protein>
<evidence type="ECO:0000313" key="8">
    <source>
        <dbReference type="EMBL" id="HER43543.1"/>
    </source>
</evidence>
<name>A0A7V2AUJ2_UNCEI</name>
<accession>A0A7V2AUJ2</accession>
<keyword evidence="4 6" id="KW-1133">Transmembrane helix</keyword>
<feature type="transmembrane region" description="Helical" evidence="6">
    <location>
        <begin position="140"/>
        <end position="163"/>
    </location>
</feature>
<feature type="transmembrane region" description="Helical" evidence="6">
    <location>
        <begin position="261"/>
        <end position="281"/>
    </location>
</feature>
<dbReference type="PANTHER" id="PTHR30619">
    <property type="entry name" value="DNA INTERNALIZATION/COMPETENCE PROTEIN COMEC/REC2"/>
    <property type="match status" value="1"/>
</dbReference>
<feature type="transmembrane region" description="Helical" evidence="6">
    <location>
        <begin position="238"/>
        <end position="254"/>
    </location>
</feature>
<feature type="non-terminal residue" evidence="8">
    <location>
        <position position="1"/>
    </location>
</feature>
<keyword evidence="3 6" id="KW-0812">Transmembrane</keyword>
<dbReference type="Pfam" id="PF03772">
    <property type="entry name" value="Competence"/>
    <property type="match status" value="1"/>
</dbReference>
<proteinExistence type="predicted"/>
<keyword evidence="5 6" id="KW-0472">Membrane</keyword>
<evidence type="ECO:0000256" key="5">
    <source>
        <dbReference type="ARBA" id="ARBA00023136"/>
    </source>
</evidence>
<evidence type="ECO:0000256" key="4">
    <source>
        <dbReference type="ARBA" id="ARBA00022989"/>
    </source>
</evidence>
<evidence type="ECO:0000259" key="7">
    <source>
        <dbReference type="Pfam" id="PF03772"/>
    </source>
</evidence>
<evidence type="ECO:0000256" key="3">
    <source>
        <dbReference type="ARBA" id="ARBA00022692"/>
    </source>
</evidence>
<dbReference type="AlphaFoldDB" id="A0A7V2AUJ2"/>
<evidence type="ECO:0000256" key="2">
    <source>
        <dbReference type="ARBA" id="ARBA00022475"/>
    </source>
</evidence>